<dbReference type="Gene3D" id="3.40.1260.20">
    <property type="entry name" value="Ribonuclease E, catalytic domain"/>
    <property type="match status" value="1"/>
</dbReference>
<reference evidence="2 3" key="1">
    <citation type="submission" date="2018-06" db="EMBL/GenBank/DDBJ databases">
        <authorList>
            <consortium name="Pathogen Informatics"/>
            <person name="Doyle S."/>
        </authorList>
    </citation>
    <scope>NUCLEOTIDE SEQUENCE [LARGE SCALE GENOMIC DNA]</scope>
    <source>
        <strain evidence="2 3">NCTC10638</strain>
    </source>
</reference>
<dbReference type="EC" id="3.1.26.-" evidence="2"/>
<dbReference type="AlphaFoldDB" id="A0A378N169"/>
<name>A0A378N169_MANHA</name>
<proteinExistence type="predicted"/>
<dbReference type="Pfam" id="PF20833">
    <property type="entry name" value="RNase_E_G_Thio"/>
    <property type="match status" value="1"/>
</dbReference>
<accession>A0A378N169</accession>
<evidence type="ECO:0000313" key="2">
    <source>
        <dbReference type="EMBL" id="STY61319.1"/>
    </source>
</evidence>
<sequence>MKTVETVCYEIMREIVRVHHLFKTENIHVYAAKDVAEYLINEESHALLAELQAFIGKKIEIKLEPYYHQEQFDVVVM</sequence>
<evidence type="ECO:0000259" key="1">
    <source>
        <dbReference type="Pfam" id="PF20833"/>
    </source>
</evidence>
<organism evidence="2 3">
    <name type="scientific">Mannheimia haemolytica</name>
    <name type="common">Pasteurella haemolytica</name>
    <dbReference type="NCBI Taxonomy" id="75985"/>
    <lineage>
        <taxon>Bacteria</taxon>
        <taxon>Pseudomonadati</taxon>
        <taxon>Pseudomonadota</taxon>
        <taxon>Gammaproteobacteria</taxon>
        <taxon>Pasteurellales</taxon>
        <taxon>Pasteurellaceae</taxon>
        <taxon>Mannheimia</taxon>
    </lineage>
</organism>
<dbReference type="Proteomes" id="UP000254802">
    <property type="component" value="Unassembled WGS sequence"/>
</dbReference>
<dbReference type="InterPro" id="IPR048583">
    <property type="entry name" value="RNase_E_G_thioredoxin-like"/>
</dbReference>
<gene>
    <name evidence="2" type="primary">rng_2</name>
    <name evidence="2" type="ORF">NCTC10638_02530</name>
</gene>
<protein>
    <submittedName>
        <fullName evidence="2">Ribonuclease G</fullName>
        <ecNumber evidence="2">3.1.26.-</ecNumber>
    </submittedName>
</protein>
<keyword evidence="2" id="KW-0378">Hydrolase</keyword>
<dbReference type="GO" id="GO:0016787">
    <property type="term" value="F:hydrolase activity"/>
    <property type="evidence" value="ECO:0007669"/>
    <property type="project" value="UniProtKB-KW"/>
</dbReference>
<evidence type="ECO:0000313" key="3">
    <source>
        <dbReference type="Proteomes" id="UP000254802"/>
    </source>
</evidence>
<feature type="domain" description="RNase E/G thioredoxin-like" evidence="1">
    <location>
        <begin position="2"/>
        <end position="74"/>
    </location>
</feature>
<dbReference type="EMBL" id="UGPN01000002">
    <property type="protein sequence ID" value="STY61319.1"/>
    <property type="molecule type" value="Genomic_DNA"/>
</dbReference>